<feature type="compositionally biased region" description="Polar residues" evidence="1">
    <location>
        <begin position="67"/>
        <end position="83"/>
    </location>
</feature>
<evidence type="ECO:0000313" key="2">
    <source>
        <dbReference type="EMBL" id="GIY01454.1"/>
    </source>
</evidence>
<comment type="caution">
    <text evidence="2">The sequence shown here is derived from an EMBL/GenBank/DDBJ whole genome shotgun (WGS) entry which is preliminary data.</text>
</comment>
<protein>
    <submittedName>
        <fullName evidence="2">Uncharacterized protein</fullName>
    </submittedName>
</protein>
<dbReference type="AlphaFoldDB" id="A0AAV4PZ09"/>
<name>A0AAV4PZ09_CAEEX</name>
<feature type="region of interest" description="Disordered" evidence="1">
    <location>
        <begin position="1"/>
        <end position="36"/>
    </location>
</feature>
<evidence type="ECO:0000256" key="1">
    <source>
        <dbReference type="SAM" id="MobiDB-lite"/>
    </source>
</evidence>
<sequence length="93" mass="10226">MSLMQLANATVDTKQRSQIHSPNANRELSSIDPLESELPPTRLKWARDRGLPPCIQNCPKFSDQKDQSPASCPSRSRSGTATGTALLLMMASW</sequence>
<proteinExistence type="predicted"/>
<reference evidence="2 3" key="1">
    <citation type="submission" date="2021-06" db="EMBL/GenBank/DDBJ databases">
        <title>Caerostris extrusa draft genome.</title>
        <authorList>
            <person name="Kono N."/>
            <person name="Arakawa K."/>
        </authorList>
    </citation>
    <scope>NUCLEOTIDE SEQUENCE [LARGE SCALE GENOMIC DNA]</scope>
</reference>
<feature type="region of interest" description="Disordered" evidence="1">
    <location>
        <begin position="56"/>
        <end position="83"/>
    </location>
</feature>
<keyword evidence="3" id="KW-1185">Reference proteome</keyword>
<organism evidence="2 3">
    <name type="scientific">Caerostris extrusa</name>
    <name type="common">Bark spider</name>
    <name type="synonym">Caerostris bankana</name>
    <dbReference type="NCBI Taxonomy" id="172846"/>
    <lineage>
        <taxon>Eukaryota</taxon>
        <taxon>Metazoa</taxon>
        <taxon>Ecdysozoa</taxon>
        <taxon>Arthropoda</taxon>
        <taxon>Chelicerata</taxon>
        <taxon>Arachnida</taxon>
        <taxon>Araneae</taxon>
        <taxon>Araneomorphae</taxon>
        <taxon>Entelegynae</taxon>
        <taxon>Araneoidea</taxon>
        <taxon>Araneidae</taxon>
        <taxon>Caerostris</taxon>
    </lineage>
</organism>
<gene>
    <name evidence="2" type="ORF">CEXT_740811</name>
</gene>
<feature type="compositionally biased region" description="Polar residues" evidence="1">
    <location>
        <begin position="1"/>
        <end position="28"/>
    </location>
</feature>
<evidence type="ECO:0000313" key="3">
    <source>
        <dbReference type="Proteomes" id="UP001054945"/>
    </source>
</evidence>
<accession>A0AAV4PZ09</accession>
<dbReference type="EMBL" id="BPLR01005323">
    <property type="protein sequence ID" value="GIY01454.1"/>
    <property type="molecule type" value="Genomic_DNA"/>
</dbReference>
<dbReference type="Proteomes" id="UP001054945">
    <property type="component" value="Unassembled WGS sequence"/>
</dbReference>